<evidence type="ECO:0000313" key="2">
    <source>
        <dbReference type="EMBL" id="CAL6020433.1"/>
    </source>
</evidence>
<accession>A0AA86R168</accession>
<reference evidence="2 3" key="2">
    <citation type="submission" date="2024-07" db="EMBL/GenBank/DDBJ databases">
        <authorList>
            <person name="Akdeniz Z."/>
        </authorList>
    </citation>
    <scope>NUCLEOTIDE SEQUENCE [LARGE SCALE GENOMIC DNA]</scope>
</reference>
<keyword evidence="3" id="KW-1185">Reference proteome</keyword>
<reference evidence="1" key="1">
    <citation type="submission" date="2023-06" db="EMBL/GenBank/DDBJ databases">
        <authorList>
            <person name="Kurt Z."/>
        </authorList>
    </citation>
    <scope>NUCLEOTIDE SEQUENCE</scope>
</reference>
<sequence length="217" mass="25237">MSLVHFIILYKQNQDGSARPNQLAWRHTTDGLGAIFNQPRRSALDVFSTDQRNCQNQAAPRYLSSVCNMGRQQLSSSAFQVSLRLQTSNARQYLERRQPPIFRARIRYSVYKRILDLFLENDAAVFPVQLESYFAGLVFIIHYGAFFNLHFQKQRIGVFQFSIQTDSVFLYTLNKQSRCQTEFAIGRKLQSFQFRSINLRAAQMERAVARKAARNIH</sequence>
<name>A0AA86R168_9EUKA</name>
<dbReference type="EMBL" id="CAXDID020000085">
    <property type="protein sequence ID" value="CAL6020433.1"/>
    <property type="molecule type" value="Genomic_DNA"/>
</dbReference>
<proteinExistence type="predicted"/>
<dbReference type="Proteomes" id="UP001642409">
    <property type="component" value="Unassembled WGS sequence"/>
</dbReference>
<protein>
    <submittedName>
        <fullName evidence="2">Hypothetical_protein</fullName>
    </submittedName>
</protein>
<gene>
    <name evidence="2" type="ORF">HINF_LOCUS27454</name>
    <name evidence="1" type="ORF">HINF_LOCUS51309</name>
</gene>
<evidence type="ECO:0000313" key="3">
    <source>
        <dbReference type="Proteomes" id="UP001642409"/>
    </source>
</evidence>
<organism evidence="1">
    <name type="scientific">Hexamita inflata</name>
    <dbReference type="NCBI Taxonomy" id="28002"/>
    <lineage>
        <taxon>Eukaryota</taxon>
        <taxon>Metamonada</taxon>
        <taxon>Diplomonadida</taxon>
        <taxon>Hexamitidae</taxon>
        <taxon>Hexamitinae</taxon>
        <taxon>Hexamita</taxon>
    </lineage>
</organism>
<comment type="caution">
    <text evidence="1">The sequence shown here is derived from an EMBL/GenBank/DDBJ whole genome shotgun (WGS) entry which is preliminary data.</text>
</comment>
<evidence type="ECO:0000313" key="1">
    <source>
        <dbReference type="EMBL" id="CAI9963664.1"/>
    </source>
</evidence>
<dbReference type="EMBL" id="CATOUU010000969">
    <property type="protein sequence ID" value="CAI9963664.1"/>
    <property type="molecule type" value="Genomic_DNA"/>
</dbReference>
<dbReference type="AlphaFoldDB" id="A0AA86R168"/>